<keyword evidence="2" id="KW-1185">Reference proteome</keyword>
<sequence length="274" mass="31848">MIEIIVHQETFSHSIDQMILYVISIKGDLNIEVQNLIEEKRIQTIFLLENQEQLLNLENITKSLASKSLEDKCEILFKEIYEAKKNIALLISEGKNETLLFFASYMILQEKKNQSWLYEQTFYQTFQKTEQEVLQNLIKNSPDTLGSIFLNTEKLKFDNQFVQSEIIHTDKPQNSEAIDLNPPFLVGSQFNQPIFPTISLDSQIIGPTDKLSSQTITNTIINDIQKSQVKIGNDKLIKDDQQLELQEQEETIKELAPPIQFQSFYQKYTIKCFK</sequence>
<protein>
    <submittedName>
        <fullName evidence="1">Uncharacterized protein</fullName>
    </submittedName>
</protein>
<dbReference type="InParanoid" id="A0DNX2"/>
<dbReference type="HOGENOM" id="CLU_1017266_0_0_1"/>
<dbReference type="AlphaFoldDB" id="A0DNX2"/>
<proteinExistence type="predicted"/>
<dbReference type="OrthoDB" id="309767at2759"/>
<dbReference type="Proteomes" id="UP000000600">
    <property type="component" value="Unassembled WGS sequence"/>
</dbReference>
<dbReference type="KEGG" id="ptm:GSPATT00018935001"/>
<name>A0DNX2_PARTE</name>
<evidence type="ECO:0000313" key="2">
    <source>
        <dbReference type="Proteomes" id="UP000000600"/>
    </source>
</evidence>
<dbReference type="GeneID" id="5037921"/>
<dbReference type="OMA" id="QKYTIKC"/>
<reference evidence="1 2" key="1">
    <citation type="journal article" date="2006" name="Nature">
        <title>Global trends of whole-genome duplications revealed by the ciliate Paramecium tetraurelia.</title>
        <authorList>
            <consortium name="Genoscope"/>
            <person name="Aury J.-M."/>
            <person name="Jaillon O."/>
            <person name="Duret L."/>
            <person name="Noel B."/>
            <person name="Jubin C."/>
            <person name="Porcel B.M."/>
            <person name="Segurens B."/>
            <person name="Daubin V."/>
            <person name="Anthouard V."/>
            <person name="Aiach N."/>
            <person name="Arnaiz O."/>
            <person name="Billaut A."/>
            <person name="Beisson J."/>
            <person name="Blanc I."/>
            <person name="Bouhouche K."/>
            <person name="Camara F."/>
            <person name="Duharcourt S."/>
            <person name="Guigo R."/>
            <person name="Gogendeau D."/>
            <person name="Katinka M."/>
            <person name="Keller A.-M."/>
            <person name="Kissmehl R."/>
            <person name="Klotz C."/>
            <person name="Koll F."/>
            <person name="Le Moue A."/>
            <person name="Lepere C."/>
            <person name="Malinsky S."/>
            <person name="Nowacki M."/>
            <person name="Nowak J.K."/>
            <person name="Plattner H."/>
            <person name="Poulain J."/>
            <person name="Ruiz F."/>
            <person name="Serrano V."/>
            <person name="Zagulski M."/>
            <person name="Dessen P."/>
            <person name="Betermier M."/>
            <person name="Weissenbach J."/>
            <person name="Scarpelli C."/>
            <person name="Schachter V."/>
            <person name="Sperling L."/>
            <person name="Meyer E."/>
            <person name="Cohen J."/>
            <person name="Wincker P."/>
        </authorList>
    </citation>
    <scope>NUCLEOTIDE SEQUENCE [LARGE SCALE GENOMIC DNA]</scope>
    <source>
        <strain evidence="1 2">Stock d4-2</strain>
    </source>
</reference>
<gene>
    <name evidence="1" type="ORF">GSPATT00018935001</name>
</gene>
<dbReference type="EMBL" id="CT868518">
    <property type="protein sequence ID" value="CAK84739.1"/>
    <property type="molecule type" value="Genomic_DNA"/>
</dbReference>
<evidence type="ECO:0000313" key="1">
    <source>
        <dbReference type="EMBL" id="CAK84739.1"/>
    </source>
</evidence>
<organism evidence="1 2">
    <name type="scientific">Paramecium tetraurelia</name>
    <dbReference type="NCBI Taxonomy" id="5888"/>
    <lineage>
        <taxon>Eukaryota</taxon>
        <taxon>Sar</taxon>
        <taxon>Alveolata</taxon>
        <taxon>Ciliophora</taxon>
        <taxon>Intramacronucleata</taxon>
        <taxon>Oligohymenophorea</taxon>
        <taxon>Peniculida</taxon>
        <taxon>Parameciidae</taxon>
        <taxon>Paramecium</taxon>
    </lineage>
</organism>
<dbReference type="RefSeq" id="XP_001452136.1">
    <property type="nucleotide sequence ID" value="XM_001452099.1"/>
</dbReference>
<accession>A0DNX2</accession>